<proteinExistence type="predicted"/>
<accession>A0A0D2WLM5</accession>
<evidence type="ECO:0000313" key="2">
    <source>
        <dbReference type="Proteomes" id="UP000008743"/>
    </source>
</evidence>
<name>A0A0D2WLM5_CAPO3</name>
<organism evidence="1 2">
    <name type="scientific">Capsaspora owczarzaki (strain ATCC 30864)</name>
    <dbReference type="NCBI Taxonomy" id="595528"/>
    <lineage>
        <taxon>Eukaryota</taxon>
        <taxon>Filasterea</taxon>
        <taxon>Capsaspora</taxon>
    </lineage>
</organism>
<sequence>MTHARHTAGIVCRGKRSEQRLDISSSQTRLLVGQGGGVPRKQRCERGEARLAAVQAVQQGLARLLGPFVRRVGRRRAAKVKGDQNVERSLRQPDALQAGDHQCEHGGRLQGGLQLLKHRVEDIRGGRRARIVPSNQTADVRQPAIGLAAIKVGRRGKVQRGRLELRGRAHAEGGGRGALAVILHHQNGFRERPGAHPPRVKGRGSIVSWLLLGNSRDAGFFGSILVECRTGAGSWEVLGNKLGETLGKDGAY</sequence>
<protein>
    <submittedName>
        <fullName evidence="1">Uncharacterized protein</fullName>
    </submittedName>
</protein>
<keyword evidence="2" id="KW-1185">Reference proteome</keyword>
<reference evidence="2" key="1">
    <citation type="submission" date="2011-02" db="EMBL/GenBank/DDBJ databases">
        <title>The Genome Sequence of Capsaspora owczarzaki ATCC 30864.</title>
        <authorList>
            <person name="Russ C."/>
            <person name="Cuomo C."/>
            <person name="Burger G."/>
            <person name="Gray M.W."/>
            <person name="Holland P.W.H."/>
            <person name="King N."/>
            <person name="Lang F.B.F."/>
            <person name="Roger A.J."/>
            <person name="Ruiz-Trillo I."/>
            <person name="Young S.K."/>
            <person name="Zeng Q."/>
            <person name="Gargeya S."/>
            <person name="Alvarado L."/>
            <person name="Berlin A."/>
            <person name="Chapman S.B."/>
            <person name="Chen Z."/>
            <person name="Freedman E."/>
            <person name="Gellesch M."/>
            <person name="Goldberg J."/>
            <person name="Griggs A."/>
            <person name="Gujja S."/>
            <person name="Heilman E."/>
            <person name="Heiman D."/>
            <person name="Howarth C."/>
            <person name="Mehta T."/>
            <person name="Neiman D."/>
            <person name="Pearson M."/>
            <person name="Roberts A."/>
            <person name="Saif S."/>
            <person name="Shea T."/>
            <person name="Shenoy N."/>
            <person name="Sisk P."/>
            <person name="Stolte C."/>
            <person name="Sykes S."/>
            <person name="White J."/>
            <person name="Yandava C."/>
            <person name="Haas B."/>
            <person name="Nusbaum C."/>
            <person name="Birren B."/>
        </authorList>
    </citation>
    <scope>NUCLEOTIDE SEQUENCE</scope>
    <source>
        <strain evidence="2">ATCC 30864</strain>
    </source>
</reference>
<gene>
    <name evidence="1" type="ORF">CAOG_009492</name>
</gene>
<dbReference type="AlphaFoldDB" id="A0A0D2WLM5"/>
<evidence type="ECO:0000313" key="1">
    <source>
        <dbReference type="EMBL" id="KJE90823.1"/>
    </source>
</evidence>
<dbReference type="EMBL" id="KE346362">
    <property type="protein sequence ID" value="KJE90823.1"/>
    <property type="molecule type" value="Genomic_DNA"/>
</dbReference>
<dbReference type="Proteomes" id="UP000008743">
    <property type="component" value="Unassembled WGS sequence"/>
</dbReference>
<dbReference type="InParanoid" id="A0A0D2WLM5"/>